<dbReference type="SMART" id="SM00639">
    <property type="entry name" value="PSA"/>
    <property type="match status" value="4"/>
</dbReference>
<sequence>MKIQMLLILVAFSVLGYALLVPHVQCSCQQMINENDCNNRPNCEWNPISATNGYCQPKPCSSQNQPTCQKSENCYYQPGQSGQQFCFEMNNCNDIQLSTGQTCQQANANCVQSNLTKSQCISAGFSCSTLSSEQCQSGQTLTLAEEGLCYWNGQSCQVVTSCGVLQSLAQCQMLNNACYWTGQACVVQQCSNYNSSNTCTYAYQNPKGGSAIQPCQWIPNNSTITNGTCTTATVDQLSISNCATNTNNVYRWSSNSTTPGLGQCAECNSKKQIYRNQCECKQLYQPQECISSPNCQWVPATATSAAYCQQNQCLNITSQQTCAQIQGCYWNTSANPNACTPYTSCNAIVGSTSFACFYQSNFCPGSNGKTCLNQQSLQTCSEIKEANICYNSIGSDGFCTYSTSSKACQALTSCTGLTPRSQCNQFINTCIWNTKSNTCQQRQCSDFQTKESCTFVQNNLSVNVINICTWNPDTKQCYAYDNSFDYDINTCFNSTGRTHHWSEPSTASKGLCLPCHYSSVLNVKSSCQCSDLINYTDCALSSPKCFWNSTATTKCQQQTCAQLTSQGSCVMSKYCYWSMTNNQASCQSISSASTTCATLKANTQQECLSQSILCGGINNGTCSSTPNSCSDFSTFYQCFGSVGTDGICQWNQNESTCTGISYCNMITTEAQCSLVLNTCFWQASNSSCTAYNCSSLYAQTNNCNYYLNTPNQNYEVKICQLEGTECNPASNLSSLTSSNCYASSGGTAFWNPEKDNGTCSYCYSQLIGILFIVFIYMF</sequence>
<feature type="domain" description="PSI" evidence="3">
    <location>
        <begin position="161"/>
        <end position="200"/>
    </location>
</feature>
<evidence type="ECO:0000313" key="5">
    <source>
        <dbReference type="Proteomes" id="UP000692954"/>
    </source>
</evidence>
<dbReference type="Proteomes" id="UP000692954">
    <property type="component" value="Unassembled WGS sequence"/>
</dbReference>
<protein>
    <recommendedName>
        <fullName evidence="3">PSI domain-containing protein</fullName>
    </recommendedName>
</protein>
<evidence type="ECO:0000313" key="4">
    <source>
        <dbReference type="EMBL" id="CAD8046099.1"/>
    </source>
</evidence>
<feature type="domain" description="PSI" evidence="3">
    <location>
        <begin position="662"/>
        <end position="704"/>
    </location>
</feature>
<evidence type="ECO:0000259" key="3">
    <source>
        <dbReference type="SMART" id="SM00423"/>
    </source>
</evidence>
<dbReference type="InterPro" id="IPR016201">
    <property type="entry name" value="PSI"/>
</dbReference>
<dbReference type="Pfam" id="PF01508">
    <property type="entry name" value="Paramecium_SA"/>
    <property type="match status" value="1"/>
</dbReference>
<dbReference type="EMBL" id="CAJJDN010000001">
    <property type="protein sequence ID" value="CAD8046099.1"/>
    <property type="molecule type" value="Genomic_DNA"/>
</dbReference>
<proteinExistence type="predicted"/>
<keyword evidence="2" id="KW-0732">Signal</keyword>
<feature type="domain" description="PSI" evidence="3">
    <location>
        <begin position="413"/>
        <end position="469"/>
    </location>
</feature>
<name>A0A8S1JXF9_9CILI</name>
<dbReference type="SMART" id="SM00423">
    <property type="entry name" value="PSI"/>
    <property type="match status" value="5"/>
</dbReference>
<feature type="domain" description="PSI" evidence="3">
    <location>
        <begin position="559"/>
        <end position="608"/>
    </location>
</feature>
<keyword evidence="5" id="KW-1185">Reference proteome</keyword>
<keyword evidence="1" id="KW-0325">Glycoprotein</keyword>
<reference evidence="4" key="1">
    <citation type="submission" date="2021-01" db="EMBL/GenBank/DDBJ databases">
        <authorList>
            <consortium name="Genoscope - CEA"/>
            <person name="William W."/>
        </authorList>
    </citation>
    <scope>NUCLEOTIDE SEQUENCE</scope>
</reference>
<dbReference type="OrthoDB" id="294168at2759"/>
<dbReference type="AlphaFoldDB" id="A0A8S1JXF9"/>
<dbReference type="InterPro" id="IPR002895">
    <property type="entry name" value="Paramecium_SA"/>
</dbReference>
<evidence type="ECO:0000256" key="1">
    <source>
        <dbReference type="ARBA" id="ARBA00023180"/>
    </source>
</evidence>
<gene>
    <name evidence="4" type="ORF">PSON_ATCC_30995.1.T0010441</name>
</gene>
<comment type="caution">
    <text evidence="4">The sequence shown here is derived from an EMBL/GenBank/DDBJ whole genome shotgun (WGS) entry which is preliminary data.</text>
</comment>
<evidence type="ECO:0000256" key="2">
    <source>
        <dbReference type="SAM" id="SignalP"/>
    </source>
</evidence>
<feature type="chain" id="PRO_5035878193" description="PSI domain-containing protein" evidence="2">
    <location>
        <begin position="19"/>
        <end position="778"/>
    </location>
</feature>
<feature type="signal peptide" evidence="2">
    <location>
        <begin position="1"/>
        <end position="18"/>
    </location>
</feature>
<feature type="domain" description="PSI" evidence="3">
    <location>
        <begin position="312"/>
        <end position="357"/>
    </location>
</feature>
<organism evidence="4 5">
    <name type="scientific">Paramecium sonneborni</name>
    <dbReference type="NCBI Taxonomy" id="65129"/>
    <lineage>
        <taxon>Eukaryota</taxon>
        <taxon>Sar</taxon>
        <taxon>Alveolata</taxon>
        <taxon>Ciliophora</taxon>
        <taxon>Intramacronucleata</taxon>
        <taxon>Oligohymenophorea</taxon>
        <taxon>Peniculida</taxon>
        <taxon>Parameciidae</taxon>
        <taxon>Paramecium</taxon>
    </lineage>
</organism>
<accession>A0A8S1JXF9</accession>